<dbReference type="InterPro" id="IPR005821">
    <property type="entry name" value="Ion_trans_dom"/>
</dbReference>
<evidence type="ECO:0000256" key="3">
    <source>
        <dbReference type="ARBA" id="ARBA00022538"/>
    </source>
</evidence>
<keyword evidence="5" id="KW-0631">Potassium channel</keyword>
<dbReference type="GO" id="GO:0005249">
    <property type="term" value="F:voltage-gated potassium channel activity"/>
    <property type="evidence" value="ECO:0007669"/>
    <property type="project" value="InterPro"/>
</dbReference>
<evidence type="ECO:0000256" key="2">
    <source>
        <dbReference type="ARBA" id="ARBA00022448"/>
    </source>
</evidence>
<dbReference type="PANTHER" id="PTHR11537">
    <property type="entry name" value="VOLTAGE-GATED POTASSIUM CHANNEL"/>
    <property type="match status" value="1"/>
</dbReference>
<feature type="domain" description="Potassium channel" evidence="14">
    <location>
        <begin position="271"/>
        <end position="346"/>
    </location>
</feature>
<evidence type="ECO:0000256" key="1">
    <source>
        <dbReference type="ARBA" id="ARBA00004141"/>
    </source>
</evidence>
<reference evidence="15 16" key="1">
    <citation type="journal article" date="2009" name="Science">
        <title>Green evolution and dynamic adaptations revealed by genomes of the marine picoeukaryotes Micromonas.</title>
        <authorList>
            <person name="Worden A.Z."/>
            <person name="Lee J.H."/>
            <person name="Mock T."/>
            <person name="Rouze P."/>
            <person name="Simmons M.P."/>
            <person name="Aerts A.L."/>
            <person name="Allen A.E."/>
            <person name="Cuvelier M.L."/>
            <person name="Derelle E."/>
            <person name="Everett M.V."/>
            <person name="Foulon E."/>
            <person name="Grimwood J."/>
            <person name="Gundlach H."/>
            <person name="Henrissat B."/>
            <person name="Napoli C."/>
            <person name="McDonald S.M."/>
            <person name="Parker M.S."/>
            <person name="Rombauts S."/>
            <person name="Salamov A."/>
            <person name="Von Dassow P."/>
            <person name="Badger J.H."/>
            <person name="Coutinho P.M."/>
            <person name="Demir E."/>
            <person name="Dubchak I."/>
            <person name="Gentemann C."/>
            <person name="Eikrem W."/>
            <person name="Gready J.E."/>
            <person name="John U."/>
            <person name="Lanier W."/>
            <person name="Lindquist E.A."/>
            <person name="Lucas S."/>
            <person name="Mayer K.F."/>
            <person name="Moreau H."/>
            <person name="Not F."/>
            <person name="Otillar R."/>
            <person name="Panaud O."/>
            <person name="Pangilinan J."/>
            <person name="Paulsen I."/>
            <person name="Piegu B."/>
            <person name="Poliakov A."/>
            <person name="Robbens S."/>
            <person name="Schmutz J."/>
            <person name="Toulza E."/>
            <person name="Wyss T."/>
            <person name="Zelensky A."/>
            <person name="Zhou K."/>
            <person name="Armbrust E.V."/>
            <person name="Bhattacharya D."/>
            <person name="Goodenough U.W."/>
            <person name="Van de Peer Y."/>
            <person name="Grigoriev I.V."/>
        </authorList>
    </citation>
    <scope>NUCLEOTIDE SEQUENCE [LARGE SCALE GENOMIC DNA]</scope>
    <source>
        <strain evidence="16">RCC299 / NOUM17</strain>
    </source>
</reference>
<feature type="compositionally biased region" description="Basic and acidic residues" evidence="11">
    <location>
        <begin position="474"/>
        <end position="487"/>
    </location>
</feature>
<keyword evidence="6" id="KW-0630">Potassium</keyword>
<dbReference type="eggNOG" id="KOG3713">
    <property type="taxonomic scope" value="Eukaryota"/>
</dbReference>
<dbReference type="Proteomes" id="UP000002009">
    <property type="component" value="Chromosome 3"/>
</dbReference>
<evidence type="ECO:0000256" key="6">
    <source>
        <dbReference type="ARBA" id="ARBA00022958"/>
    </source>
</evidence>
<sequence>MRTVSRVAPAAAAARAPSLGAGRALGANRSAPAVRRHRPARRDAWGASARRVVVATRAFFSSDESGSLDDYEFDAGVREAYRTRRAFERAEWHAQEPREKARDLLARVDAAGIWTIATTAFVIGISVSESLFDGGAGGAGADPIALGTLLPAWVPDAVASRAGYIDPATVASGEETVQAIFLFEFVLRAWSEEFSVKYLRSPVALVDFAAVLPTLVGGSLGGSGALRTFRLFRLLRLLRLADDVNAGLKDRSDEDGDDKIFGKVTSVAVEFLCVFLIAGEIFYDLEYETNPDISDVGDALYWSFLTLTGIGQPFDAVTAQGRVATVLFILTALVVVPLQLSTLVAATNKQREKEKKQRRARGKERRARVRSKVGGVAPVISVDMSRSFDSSGSFDDIPVDPGAGVGVGLSGASTFLDQSVGFGTIDESYDSFDENSPPNLSEDGMQREVADLRRRVRSFETEVDALRAENARLRAENARNRMERASRDVSPNPLADEIS</sequence>
<keyword evidence="4 12" id="KW-0812">Transmembrane</keyword>
<keyword evidence="10" id="KW-0407">Ion channel</keyword>
<keyword evidence="3" id="KW-0633">Potassium transport</keyword>
<gene>
    <name evidence="15" type="ORF">MICPUN_57300</name>
</gene>
<dbReference type="EMBL" id="CP001324">
    <property type="protein sequence ID" value="ACO62372.1"/>
    <property type="molecule type" value="Genomic_DNA"/>
</dbReference>
<proteinExistence type="predicted"/>
<dbReference type="InterPro" id="IPR013099">
    <property type="entry name" value="K_chnl_dom"/>
</dbReference>
<dbReference type="KEGG" id="mis:MICPUN_57300"/>
<dbReference type="InterPro" id="IPR028325">
    <property type="entry name" value="VG_K_chnl"/>
</dbReference>
<keyword evidence="9 12" id="KW-0472">Membrane</keyword>
<dbReference type="AlphaFoldDB" id="C1E2M7"/>
<keyword evidence="8" id="KW-0406">Ion transport</keyword>
<evidence type="ECO:0000256" key="4">
    <source>
        <dbReference type="ARBA" id="ARBA00022692"/>
    </source>
</evidence>
<dbReference type="GO" id="GO:0008076">
    <property type="term" value="C:voltage-gated potassium channel complex"/>
    <property type="evidence" value="ECO:0007669"/>
    <property type="project" value="InterPro"/>
</dbReference>
<dbReference type="OrthoDB" id="498779at2759"/>
<keyword evidence="7 12" id="KW-1133">Transmembrane helix</keyword>
<dbReference type="STRING" id="296587.C1E2M7"/>
<evidence type="ECO:0000256" key="5">
    <source>
        <dbReference type="ARBA" id="ARBA00022826"/>
    </source>
</evidence>
<feature type="domain" description="Ion transport" evidence="13">
    <location>
        <begin position="176"/>
        <end position="242"/>
    </location>
</feature>
<dbReference type="Gene3D" id="1.10.287.70">
    <property type="match status" value="1"/>
</dbReference>
<evidence type="ECO:0000256" key="11">
    <source>
        <dbReference type="SAM" id="MobiDB-lite"/>
    </source>
</evidence>
<dbReference type="Pfam" id="PF07885">
    <property type="entry name" value="Ion_trans_2"/>
    <property type="match status" value="1"/>
</dbReference>
<dbReference type="GO" id="GO:0001508">
    <property type="term" value="P:action potential"/>
    <property type="evidence" value="ECO:0007669"/>
    <property type="project" value="TreeGrafter"/>
</dbReference>
<evidence type="ECO:0000259" key="14">
    <source>
        <dbReference type="Pfam" id="PF07885"/>
    </source>
</evidence>
<dbReference type="PANTHER" id="PTHR11537:SF254">
    <property type="entry name" value="POTASSIUM VOLTAGE-GATED CHANNEL PROTEIN SHAB"/>
    <property type="match status" value="1"/>
</dbReference>
<keyword evidence="16" id="KW-1185">Reference proteome</keyword>
<evidence type="ECO:0000259" key="13">
    <source>
        <dbReference type="Pfam" id="PF00520"/>
    </source>
</evidence>
<name>C1E2M7_MICCC</name>
<evidence type="ECO:0000256" key="8">
    <source>
        <dbReference type="ARBA" id="ARBA00023065"/>
    </source>
</evidence>
<evidence type="ECO:0000256" key="7">
    <source>
        <dbReference type="ARBA" id="ARBA00022989"/>
    </source>
</evidence>
<dbReference type="RefSeq" id="XP_002501114.1">
    <property type="nucleotide sequence ID" value="XM_002501068.1"/>
</dbReference>
<evidence type="ECO:0000313" key="16">
    <source>
        <dbReference type="Proteomes" id="UP000002009"/>
    </source>
</evidence>
<organism evidence="15 16">
    <name type="scientific">Micromonas commoda (strain RCC299 / NOUM17 / CCMP2709)</name>
    <name type="common">Picoplanktonic green alga</name>
    <dbReference type="NCBI Taxonomy" id="296587"/>
    <lineage>
        <taxon>Eukaryota</taxon>
        <taxon>Viridiplantae</taxon>
        <taxon>Chlorophyta</taxon>
        <taxon>Mamiellophyceae</taxon>
        <taxon>Mamiellales</taxon>
        <taxon>Mamiellaceae</taxon>
        <taxon>Micromonas</taxon>
    </lineage>
</organism>
<feature type="transmembrane region" description="Helical" evidence="12">
    <location>
        <begin position="323"/>
        <end position="346"/>
    </location>
</feature>
<dbReference type="SUPFAM" id="SSF81324">
    <property type="entry name" value="Voltage-gated potassium channels"/>
    <property type="match status" value="1"/>
</dbReference>
<dbReference type="Pfam" id="PF00520">
    <property type="entry name" value="Ion_trans"/>
    <property type="match status" value="1"/>
</dbReference>
<protein>
    <submittedName>
        <fullName evidence="15">Voltage-gated ion channel superfamily</fullName>
    </submittedName>
</protein>
<accession>C1E2M7</accession>
<feature type="region of interest" description="Disordered" evidence="11">
    <location>
        <begin position="474"/>
        <end position="499"/>
    </location>
</feature>
<comment type="subcellular location">
    <subcellularLocation>
        <location evidence="1">Membrane</location>
        <topology evidence="1">Multi-pass membrane protein</topology>
    </subcellularLocation>
</comment>
<keyword evidence="2" id="KW-0813">Transport</keyword>
<evidence type="ECO:0000256" key="9">
    <source>
        <dbReference type="ARBA" id="ARBA00023136"/>
    </source>
</evidence>
<evidence type="ECO:0000256" key="10">
    <source>
        <dbReference type="ARBA" id="ARBA00023303"/>
    </source>
</evidence>
<evidence type="ECO:0000313" key="15">
    <source>
        <dbReference type="EMBL" id="ACO62372.1"/>
    </source>
</evidence>
<dbReference type="InParanoid" id="C1E2M7"/>
<dbReference type="GeneID" id="8241874"/>
<evidence type="ECO:0000256" key="12">
    <source>
        <dbReference type="SAM" id="Phobius"/>
    </source>
</evidence>